<dbReference type="Pfam" id="PF00484">
    <property type="entry name" value="Pro_CA"/>
    <property type="match status" value="1"/>
</dbReference>
<evidence type="ECO:0000313" key="12">
    <source>
        <dbReference type="Proteomes" id="UP000657200"/>
    </source>
</evidence>
<dbReference type="EMBL" id="LN609302">
    <property type="protein sequence ID" value="CEF55083.1"/>
    <property type="molecule type" value="Genomic_DNA"/>
</dbReference>
<evidence type="ECO:0000256" key="1">
    <source>
        <dbReference type="ARBA" id="ARBA00006217"/>
    </source>
</evidence>
<reference evidence="9" key="1">
    <citation type="submission" date="2014-09" db="EMBL/GenBank/DDBJ databases">
        <authorList>
            <person name="Magalhaes I.L.F."/>
            <person name="Oliveira U."/>
            <person name="Santos F.R."/>
            <person name="Vidigal T.H.D.A."/>
            <person name="Brescovit A.D."/>
            <person name="Santos A.J."/>
        </authorList>
    </citation>
    <scope>NUCLEOTIDE SEQUENCE</scope>
    <source>
        <strain evidence="9">LMG 23848T</strain>
    </source>
</reference>
<dbReference type="GO" id="GO:0015976">
    <property type="term" value="P:carbon utilization"/>
    <property type="evidence" value="ECO:0007669"/>
    <property type="project" value="InterPro"/>
</dbReference>
<dbReference type="RefSeq" id="WP_059023324.1">
    <property type="nucleotide sequence ID" value="NZ_JBNZCO010000001.1"/>
</dbReference>
<protein>
    <recommendedName>
        <fullName evidence="2 8">Carbonic anhydrase</fullName>
        <ecNumber evidence="2 8">4.2.1.1</ecNumber>
    </recommendedName>
    <alternativeName>
        <fullName evidence="8">Carbonate dehydratase</fullName>
    </alternativeName>
</protein>
<reference evidence="11" key="2">
    <citation type="submission" date="2014-09" db="EMBL/GenBank/DDBJ databases">
        <authorList>
            <person name="Illeghems K.G."/>
        </authorList>
    </citation>
    <scope>NUCLEOTIDE SEQUENCE [LARGE SCALE GENOMIC DNA]</scope>
    <source>
        <strain evidence="11">LMG 23848T</strain>
    </source>
</reference>
<keyword evidence="4 7" id="KW-0862">Zinc</keyword>
<proteinExistence type="inferred from homology"/>
<dbReference type="EMBL" id="WOTE01000001">
    <property type="protein sequence ID" value="NHO38690.1"/>
    <property type="molecule type" value="Genomic_DNA"/>
</dbReference>
<comment type="similarity">
    <text evidence="1 8">Belongs to the beta-class carbonic anhydrase family.</text>
</comment>
<evidence type="ECO:0000256" key="7">
    <source>
        <dbReference type="PIRSR" id="PIRSR601765-1"/>
    </source>
</evidence>
<comment type="cofactor">
    <cofactor evidence="7">
        <name>Zn(2+)</name>
        <dbReference type="ChEBI" id="CHEBI:29105"/>
    </cofactor>
    <text evidence="7">Binds 1 zinc ion per subunit.</text>
</comment>
<feature type="binding site" evidence="7">
    <location>
        <position position="111"/>
    </location>
    <ligand>
        <name>Zn(2+)</name>
        <dbReference type="ChEBI" id="CHEBI:29105"/>
    </ligand>
</feature>
<evidence type="ECO:0000256" key="5">
    <source>
        <dbReference type="ARBA" id="ARBA00023239"/>
    </source>
</evidence>
<comment type="function">
    <text evidence="8">Reversible hydration of carbon dioxide.</text>
</comment>
<feature type="binding site" evidence="7">
    <location>
        <position position="49"/>
    </location>
    <ligand>
        <name>Zn(2+)</name>
        <dbReference type="ChEBI" id="CHEBI:29105"/>
    </ligand>
</feature>
<evidence type="ECO:0000256" key="4">
    <source>
        <dbReference type="ARBA" id="ARBA00022833"/>
    </source>
</evidence>
<evidence type="ECO:0000313" key="11">
    <source>
        <dbReference type="Proteomes" id="UP000068250"/>
    </source>
</evidence>
<sequence>MPTCSEARSNLLSLLRGAEHFNTEIFPAKEALFASLAKGQAPGALFIACADSRINPNLITQTEPGDLFILRNIGNLVPAYGEMLGGVSSAIEYAVLGLGVSSIIVCGHSDCGAMKALLEPEKNGLDKMPTVRRWLRNAEAARAAALNTFRSEDAGPATVRCLAEQNVLLQLAHLRTHPAVAAGLARNTLFLQGWFYDIGTGEISVLDEQTRKSVPISGVIEKLQEQTEQETA</sequence>
<evidence type="ECO:0000313" key="10">
    <source>
        <dbReference type="EMBL" id="NHO38690.1"/>
    </source>
</evidence>
<evidence type="ECO:0000313" key="9">
    <source>
        <dbReference type="EMBL" id="CEF55083.1"/>
    </source>
</evidence>
<evidence type="ECO:0000256" key="8">
    <source>
        <dbReference type="RuleBase" id="RU003956"/>
    </source>
</evidence>
<dbReference type="Proteomes" id="UP000657200">
    <property type="component" value="Unassembled WGS sequence"/>
</dbReference>
<dbReference type="GO" id="GO:0004089">
    <property type="term" value="F:carbonate dehydratase activity"/>
    <property type="evidence" value="ECO:0007669"/>
    <property type="project" value="UniProtKB-UniRule"/>
</dbReference>
<dbReference type="InterPro" id="IPR015892">
    <property type="entry name" value="Carbonic_anhydrase_CS"/>
</dbReference>
<reference evidence="10 12" key="3">
    <citation type="journal article" date="2020" name="Int. J. Syst. Evol. Microbiol.">
        <title>Novel acetic acid bacteria from cider fermentations: Acetobacter conturbans sp. nov. and Acetobacter fallax sp. nov.</title>
        <authorList>
            <person name="Sombolestani A.S."/>
            <person name="Cleenwerck I."/>
            <person name="Cnockaert M."/>
            <person name="Borremans W."/>
            <person name="Wieme A.D."/>
            <person name="De Vuyst L."/>
            <person name="Vandamme P."/>
        </authorList>
    </citation>
    <scope>NUCLEOTIDE SEQUENCE [LARGE SCALE GENOMIC DNA]</scope>
    <source>
        <strain evidence="10 12">LMG 23848</strain>
    </source>
</reference>
<keyword evidence="3 7" id="KW-0479">Metal-binding</keyword>
<keyword evidence="12" id="KW-1185">Reference proteome</keyword>
<dbReference type="OrthoDB" id="9797527at2"/>
<dbReference type="STRING" id="431306.AGA_1139"/>
<evidence type="ECO:0000256" key="2">
    <source>
        <dbReference type="ARBA" id="ARBA00012925"/>
    </source>
</evidence>
<evidence type="ECO:0000256" key="3">
    <source>
        <dbReference type="ARBA" id="ARBA00022723"/>
    </source>
</evidence>
<dbReference type="CDD" id="cd00884">
    <property type="entry name" value="beta_CA_cladeB"/>
    <property type="match status" value="1"/>
</dbReference>
<dbReference type="SMART" id="SM00947">
    <property type="entry name" value="Pro_CA"/>
    <property type="match status" value="1"/>
</dbReference>
<dbReference type="InterPro" id="IPR045066">
    <property type="entry name" value="Beta_CA_cladeB"/>
</dbReference>
<dbReference type="PROSITE" id="PS00705">
    <property type="entry name" value="PROK_CO2_ANHYDRASE_2"/>
    <property type="match status" value="1"/>
</dbReference>
<dbReference type="Gene3D" id="3.40.1050.10">
    <property type="entry name" value="Carbonic anhydrase"/>
    <property type="match status" value="1"/>
</dbReference>
<dbReference type="EC" id="4.2.1.1" evidence="2 8"/>
<dbReference type="PROSITE" id="PS00704">
    <property type="entry name" value="PROK_CO2_ANHYDRASE_1"/>
    <property type="match status" value="1"/>
</dbReference>
<dbReference type="Proteomes" id="UP000068250">
    <property type="component" value="Chromosome I"/>
</dbReference>
<dbReference type="PANTHER" id="PTHR11002:SF76">
    <property type="entry name" value="CARBONIC ANHYDRASE"/>
    <property type="match status" value="1"/>
</dbReference>
<dbReference type="AlphaFoldDB" id="A0A0U5FWS3"/>
<dbReference type="GO" id="GO:0008270">
    <property type="term" value="F:zinc ion binding"/>
    <property type="evidence" value="ECO:0007669"/>
    <property type="project" value="UniProtKB-UniRule"/>
</dbReference>
<feature type="binding site" evidence="7">
    <location>
        <position position="108"/>
    </location>
    <ligand>
        <name>Zn(2+)</name>
        <dbReference type="ChEBI" id="CHEBI:29105"/>
    </ligand>
</feature>
<dbReference type="InterPro" id="IPR001765">
    <property type="entry name" value="Carbonic_anhydrase"/>
</dbReference>
<dbReference type="InterPro" id="IPR036874">
    <property type="entry name" value="Carbonic_anhydrase_sf"/>
</dbReference>
<keyword evidence="5 8" id="KW-0456">Lyase</keyword>
<accession>A0A0U5FWS3</accession>
<gene>
    <name evidence="9" type="primary">cynT</name>
    <name evidence="9" type="ORF">AGA_1139</name>
    <name evidence="10" type="ORF">GOB80_03135</name>
</gene>
<organism evidence="9 11">
    <name type="scientific">Acetobacter ghanensis</name>
    <dbReference type="NCBI Taxonomy" id="431306"/>
    <lineage>
        <taxon>Bacteria</taxon>
        <taxon>Pseudomonadati</taxon>
        <taxon>Pseudomonadota</taxon>
        <taxon>Alphaproteobacteria</taxon>
        <taxon>Acetobacterales</taxon>
        <taxon>Acetobacteraceae</taxon>
        <taxon>Acetobacter</taxon>
    </lineage>
</organism>
<dbReference type="PATRIC" id="fig|431306.5.peg.1158"/>
<name>A0A0U5FWS3_9PROT</name>
<evidence type="ECO:0000256" key="6">
    <source>
        <dbReference type="ARBA" id="ARBA00048348"/>
    </source>
</evidence>
<comment type="catalytic activity">
    <reaction evidence="6 8">
        <text>hydrogencarbonate + H(+) = CO2 + H2O</text>
        <dbReference type="Rhea" id="RHEA:10748"/>
        <dbReference type="ChEBI" id="CHEBI:15377"/>
        <dbReference type="ChEBI" id="CHEBI:15378"/>
        <dbReference type="ChEBI" id="CHEBI:16526"/>
        <dbReference type="ChEBI" id="CHEBI:17544"/>
        <dbReference type="EC" id="4.2.1.1"/>
    </reaction>
</comment>
<dbReference type="SUPFAM" id="SSF53056">
    <property type="entry name" value="beta-carbonic anhydrase, cab"/>
    <property type="match status" value="1"/>
</dbReference>
<feature type="binding site" evidence="7">
    <location>
        <position position="51"/>
    </location>
    <ligand>
        <name>Zn(2+)</name>
        <dbReference type="ChEBI" id="CHEBI:29105"/>
    </ligand>
</feature>
<dbReference type="PANTHER" id="PTHR11002">
    <property type="entry name" value="CARBONIC ANHYDRASE"/>
    <property type="match status" value="1"/>
</dbReference>